<name>B6W6W7_9FIRM</name>
<dbReference type="SFLD" id="SFLDS00003">
    <property type="entry name" value="Haloacid_Dehalogenase"/>
    <property type="match status" value="1"/>
</dbReference>
<evidence type="ECO:0000313" key="3">
    <source>
        <dbReference type="Proteomes" id="UP000005451"/>
    </source>
</evidence>
<dbReference type="PANTHER" id="PTHR43434:SF1">
    <property type="entry name" value="PHOSPHOGLYCOLATE PHOSPHATASE"/>
    <property type="match status" value="1"/>
</dbReference>
<keyword evidence="1" id="KW-0812">Transmembrane</keyword>
<dbReference type="PANTHER" id="PTHR43434">
    <property type="entry name" value="PHOSPHOGLYCOLATE PHOSPHATASE"/>
    <property type="match status" value="1"/>
</dbReference>
<dbReference type="SUPFAM" id="SSF56784">
    <property type="entry name" value="HAD-like"/>
    <property type="match status" value="1"/>
</dbReference>
<reference evidence="2 3" key="2">
    <citation type="submission" date="2008-10" db="EMBL/GenBank/DDBJ databases">
        <title>Draft genome sequence of Anaerococcus hydrogenalis (DSM 7454).</title>
        <authorList>
            <person name="Sudarsanam P."/>
            <person name="Ley R."/>
            <person name="Guruge J."/>
            <person name="Turnbaugh P.J."/>
            <person name="Mahowald M."/>
            <person name="Liep D."/>
            <person name="Gordon J."/>
        </authorList>
    </citation>
    <scope>NUCLEOTIDE SEQUENCE [LARGE SCALE GENOMIC DNA]</scope>
    <source>
        <strain evidence="2 3">DSM 7454</strain>
    </source>
</reference>
<keyword evidence="1" id="KW-0472">Membrane</keyword>
<dbReference type="InterPro" id="IPR006439">
    <property type="entry name" value="HAD-SF_hydro_IA"/>
</dbReference>
<dbReference type="Pfam" id="PF13419">
    <property type="entry name" value="HAD_2"/>
    <property type="match status" value="1"/>
</dbReference>
<sequence>MDKFLLSFILSFLIIINLPFLNLVFIIPLISGIVIIVCLFYKQKEYIKMYIFDIDGTLLYTIDSIAYNINQTLKAYGLKEVLTDKIREFVGNGPKVLIEKTLDYIGFEKSEKREEILNSYNKRYDDNPSYLTKPYDGIVEELEKIKKRGELLVAFSNKPDSTCKKVIGDVFGEGYFDFILGYREDIERKPSPEGMYIIKERFGVDFSDIIYFGDSEVDMKCGKNAGVFTVGCSWGFRDRKILEDLKPDSIIDKPSEISKIRRV</sequence>
<dbReference type="STRING" id="561177.ANHYDRO_00314"/>
<dbReference type="Proteomes" id="UP000005451">
    <property type="component" value="Unassembled WGS sequence"/>
</dbReference>
<organism evidence="2 3">
    <name type="scientific">Anaerococcus hydrogenalis DSM 7454</name>
    <dbReference type="NCBI Taxonomy" id="561177"/>
    <lineage>
        <taxon>Bacteria</taxon>
        <taxon>Bacillati</taxon>
        <taxon>Bacillota</taxon>
        <taxon>Tissierellia</taxon>
        <taxon>Tissierellales</taxon>
        <taxon>Peptoniphilaceae</taxon>
        <taxon>Anaerococcus</taxon>
    </lineage>
</organism>
<dbReference type="Gene3D" id="3.40.50.1000">
    <property type="entry name" value="HAD superfamily/HAD-like"/>
    <property type="match status" value="1"/>
</dbReference>
<dbReference type="NCBIfam" id="TIGR01549">
    <property type="entry name" value="HAD-SF-IA-v1"/>
    <property type="match status" value="1"/>
</dbReference>
<dbReference type="EMBL" id="ABXA01000007">
    <property type="protein sequence ID" value="EEB36821.1"/>
    <property type="molecule type" value="Genomic_DNA"/>
</dbReference>
<feature type="transmembrane region" description="Helical" evidence="1">
    <location>
        <begin position="12"/>
        <end position="41"/>
    </location>
</feature>
<dbReference type="GO" id="GO:0006281">
    <property type="term" value="P:DNA repair"/>
    <property type="evidence" value="ECO:0007669"/>
    <property type="project" value="TreeGrafter"/>
</dbReference>
<accession>B6W6W7</accession>
<protein>
    <submittedName>
        <fullName evidence="2">HAD hydrolase, family IA, variant 1</fullName>
    </submittedName>
</protein>
<dbReference type="AlphaFoldDB" id="B6W6W7"/>
<keyword evidence="1" id="KW-1133">Transmembrane helix</keyword>
<dbReference type="InterPro" id="IPR036412">
    <property type="entry name" value="HAD-like_sf"/>
</dbReference>
<proteinExistence type="predicted"/>
<evidence type="ECO:0000313" key="2">
    <source>
        <dbReference type="EMBL" id="EEB36821.1"/>
    </source>
</evidence>
<evidence type="ECO:0000256" key="1">
    <source>
        <dbReference type="SAM" id="Phobius"/>
    </source>
</evidence>
<dbReference type="GO" id="GO:0005829">
    <property type="term" value="C:cytosol"/>
    <property type="evidence" value="ECO:0007669"/>
    <property type="project" value="TreeGrafter"/>
</dbReference>
<dbReference type="Gene3D" id="1.10.150.240">
    <property type="entry name" value="Putative phosphatase, domain 2"/>
    <property type="match status" value="1"/>
</dbReference>
<dbReference type="SFLD" id="SFLDG01135">
    <property type="entry name" value="C1.5.6:_HAD__Beta-PGM__Phospha"/>
    <property type="match status" value="1"/>
</dbReference>
<gene>
    <name evidence="2" type="ORF">ANHYDRO_00314</name>
</gene>
<comment type="caution">
    <text evidence="2">The sequence shown here is derived from an EMBL/GenBank/DDBJ whole genome shotgun (WGS) entry which is preliminary data.</text>
</comment>
<dbReference type="InterPro" id="IPR050155">
    <property type="entry name" value="HAD-like_hydrolase_sf"/>
</dbReference>
<dbReference type="InterPro" id="IPR041492">
    <property type="entry name" value="HAD_2"/>
</dbReference>
<dbReference type="InterPro" id="IPR023198">
    <property type="entry name" value="PGP-like_dom2"/>
</dbReference>
<dbReference type="GO" id="GO:0008967">
    <property type="term" value="F:phosphoglycolate phosphatase activity"/>
    <property type="evidence" value="ECO:0007669"/>
    <property type="project" value="TreeGrafter"/>
</dbReference>
<dbReference type="SFLD" id="SFLDG01129">
    <property type="entry name" value="C1.5:_HAD__Beta-PGM__Phosphata"/>
    <property type="match status" value="1"/>
</dbReference>
<dbReference type="eggNOG" id="COG0546">
    <property type="taxonomic scope" value="Bacteria"/>
</dbReference>
<reference evidence="2 3" key="1">
    <citation type="submission" date="2008-09" db="EMBL/GenBank/DDBJ databases">
        <authorList>
            <person name="Fulton L."/>
            <person name="Clifton S."/>
            <person name="Fulton B."/>
            <person name="Xu J."/>
            <person name="Minx P."/>
            <person name="Pepin K.H."/>
            <person name="Johnson M."/>
            <person name="Thiruvilangam P."/>
            <person name="Bhonagiri V."/>
            <person name="Nash W.E."/>
            <person name="Mardis E.R."/>
            <person name="Wilson R.K."/>
        </authorList>
    </citation>
    <scope>NUCLEOTIDE SEQUENCE [LARGE SCALE GENOMIC DNA]</scope>
    <source>
        <strain evidence="2 3">DSM 7454</strain>
    </source>
</reference>
<dbReference type="InterPro" id="IPR023214">
    <property type="entry name" value="HAD_sf"/>
</dbReference>
<keyword evidence="2" id="KW-0378">Hydrolase</keyword>